<gene>
    <name evidence="5" type="ORF">LCGC14_2194130</name>
</gene>
<evidence type="ECO:0000256" key="2">
    <source>
        <dbReference type="ARBA" id="ARBA00023235"/>
    </source>
</evidence>
<dbReference type="SUPFAM" id="SSF109998">
    <property type="entry name" value="Triger factor/SurA peptide-binding domain-like"/>
    <property type="match status" value="1"/>
</dbReference>
<protein>
    <recommendedName>
        <fullName evidence="4">Trigger factor C-terminal domain-containing protein</fullName>
    </recommendedName>
</protein>
<dbReference type="GO" id="GO:0015031">
    <property type="term" value="P:protein transport"/>
    <property type="evidence" value="ECO:0007669"/>
    <property type="project" value="InterPro"/>
</dbReference>
<feature type="region of interest" description="Disordered" evidence="3">
    <location>
        <begin position="368"/>
        <end position="420"/>
    </location>
</feature>
<proteinExistence type="predicted"/>
<dbReference type="AlphaFoldDB" id="A0A0F9DIS7"/>
<dbReference type="EMBL" id="LAZR01028783">
    <property type="protein sequence ID" value="KKL61554.1"/>
    <property type="molecule type" value="Genomic_DNA"/>
</dbReference>
<dbReference type="InterPro" id="IPR008880">
    <property type="entry name" value="Trigger_fac_C"/>
</dbReference>
<organism evidence="5">
    <name type="scientific">marine sediment metagenome</name>
    <dbReference type="NCBI Taxonomy" id="412755"/>
    <lineage>
        <taxon>unclassified sequences</taxon>
        <taxon>metagenomes</taxon>
        <taxon>ecological metagenomes</taxon>
    </lineage>
</organism>
<name>A0A0F9DIS7_9ZZZZ</name>
<feature type="compositionally biased region" description="Low complexity" evidence="3">
    <location>
        <begin position="392"/>
        <end position="403"/>
    </location>
</feature>
<feature type="compositionally biased region" description="Basic residues" evidence="3">
    <location>
        <begin position="376"/>
        <end position="391"/>
    </location>
</feature>
<dbReference type="GO" id="GO:0003755">
    <property type="term" value="F:peptidyl-prolyl cis-trans isomerase activity"/>
    <property type="evidence" value="ECO:0007669"/>
    <property type="project" value="UniProtKB-KW"/>
</dbReference>
<dbReference type="GO" id="GO:0006457">
    <property type="term" value="P:protein folding"/>
    <property type="evidence" value="ECO:0007669"/>
    <property type="project" value="InterPro"/>
</dbReference>
<evidence type="ECO:0000259" key="4">
    <source>
        <dbReference type="Pfam" id="PF05698"/>
    </source>
</evidence>
<dbReference type="InterPro" id="IPR037041">
    <property type="entry name" value="Trigger_fac_C_sf"/>
</dbReference>
<keyword evidence="2" id="KW-0413">Isomerase</keyword>
<evidence type="ECO:0000256" key="3">
    <source>
        <dbReference type="SAM" id="MobiDB-lite"/>
    </source>
</evidence>
<sequence length="420" mass="47356">MNHQVNMGWLQNEAARVAQQQAQREQAMGTKDFYNLESGYITYFRIAPPWSAAGAFGRPIGKHYQVQGSRSGNKGDICVANWPGLQIQCPLCAVYDNLYENSPRKSPPKEEAYQCRRREYFYVNAFILGRSPRVNQGTEEVPRWVDGAFEPMQEDPLRCRIVKLSPKSFNYFVTQYWQTKIDITSAYEGVLCMITVTGLKKATRYTENMAGTQGMQGFQPQQSPLFETNEHIAQALGTINDLDAIWKQPEQAREQGQLDEDDIEKSEEVLKSEYRAIAERRVRLGLLLSEVGRRNNIEVTNEEVNQAIVGESQRFPGHQREVVEHYQNNPQAQAELRAPLFENKVTDFVLELASVTERRGTMEELLRETEAVASGAKKKKNAGGKSTRKAKPAAPKKPAAAKKNPAEKKAAAPKKKTAKG</sequence>
<reference evidence="5" key="1">
    <citation type="journal article" date="2015" name="Nature">
        <title>Complex archaea that bridge the gap between prokaryotes and eukaryotes.</title>
        <authorList>
            <person name="Spang A."/>
            <person name="Saw J.H."/>
            <person name="Jorgensen S.L."/>
            <person name="Zaremba-Niedzwiedzka K."/>
            <person name="Martijn J."/>
            <person name="Lind A.E."/>
            <person name="van Eijk R."/>
            <person name="Schleper C."/>
            <person name="Guy L."/>
            <person name="Ettema T.J."/>
        </authorList>
    </citation>
    <scope>NUCLEOTIDE SEQUENCE</scope>
</reference>
<accession>A0A0F9DIS7</accession>
<dbReference type="Gene3D" id="1.10.3120.10">
    <property type="entry name" value="Trigger factor, C-terminal domain"/>
    <property type="match status" value="1"/>
</dbReference>
<feature type="compositionally biased region" description="Basic residues" evidence="3">
    <location>
        <begin position="411"/>
        <end position="420"/>
    </location>
</feature>
<evidence type="ECO:0000313" key="5">
    <source>
        <dbReference type="EMBL" id="KKL61554.1"/>
    </source>
</evidence>
<dbReference type="Pfam" id="PF05698">
    <property type="entry name" value="Trigger_C"/>
    <property type="match status" value="1"/>
</dbReference>
<evidence type="ECO:0000256" key="1">
    <source>
        <dbReference type="ARBA" id="ARBA00023110"/>
    </source>
</evidence>
<dbReference type="InterPro" id="IPR027304">
    <property type="entry name" value="Trigger_fact/SurA_dom_sf"/>
</dbReference>
<comment type="caution">
    <text evidence="5">The sequence shown here is derived from an EMBL/GenBank/DDBJ whole genome shotgun (WGS) entry which is preliminary data.</text>
</comment>
<keyword evidence="1" id="KW-0697">Rotamase</keyword>
<feature type="domain" description="Trigger factor C-terminal" evidence="4">
    <location>
        <begin position="243"/>
        <end position="351"/>
    </location>
</feature>